<sequence>MSWKPRPNIDFEDQPEFRWPYWRVGLDEDELFGSLYDQFDERIPLLDPVTFHHEIQDIASHVHDKDDFLCQAKDRVNRHAQTIDDMLYSLFITIMEGRSSLSQTQQHKFVHFHQYRSLNSLAVFLSSVVDPNHREDQSFCSECWCPLQAPVKLTAVASAPLHQQACSPRPRIPQQTLPDSRSSFSSSSSTPSSAHVESLAAPDITPSYSPDCSDNSPGQISSKKRPLGEQNDDLDGDTEHTKVCSAEDGATRHPSGSCHDESDSPTNHHPGALENYDDHRPLKGGLAAQST</sequence>
<feature type="compositionally biased region" description="Polar residues" evidence="1">
    <location>
        <begin position="206"/>
        <end position="221"/>
    </location>
</feature>
<evidence type="ECO:0000256" key="1">
    <source>
        <dbReference type="SAM" id="MobiDB-lite"/>
    </source>
</evidence>
<evidence type="ECO:0000313" key="2">
    <source>
        <dbReference type="EMBL" id="RTE77212.1"/>
    </source>
</evidence>
<dbReference type="EMBL" id="MIKF01000128">
    <property type="protein sequence ID" value="RTE77212.1"/>
    <property type="molecule type" value="Genomic_DNA"/>
</dbReference>
<comment type="caution">
    <text evidence="2">The sequence shown here is derived from an EMBL/GenBank/DDBJ whole genome shotgun (WGS) entry which is preliminary data.</text>
</comment>
<proteinExistence type="predicted"/>
<organism evidence="2 3">
    <name type="scientific">Fusarium euwallaceae</name>
    <dbReference type="NCBI Taxonomy" id="1147111"/>
    <lineage>
        <taxon>Eukaryota</taxon>
        <taxon>Fungi</taxon>
        <taxon>Dikarya</taxon>
        <taxon>Ascomycota</taxon>
        <taxon>Pezizomycotina</taxon>
        <taxon>Sordariomycetes</taxon>
        <taxon>Hypocreomycetidae</taxon>
        <taxon>Hypocreales</taxon>
        <taxon>Nectriaceae</taxon>
        <taxon>Fusarium</taxon>
        <taxon>Fusarium solani species complex</taxon>
    </lineage>
</organism>
<name>A0A430LNB0_9HYPO</name>
<reference evidence="2 3" key="1">
    <citation type="submission" date="2017-06" db="EMBL/GenBank/DDBJ databases">
        <title>Comparative genomic analysis of Ambrosia Fusariam Clade fungi.</title>
        <authorList>
            <person name="Stajich J.E."/>
            <person name="Carrillo J."/>
            <person name="Kijimoto T."/>
            <person name="Eskalen A."/>
            <person name="O'Donnell K."/>
            <person name="Kasson M."/>
        </authorList>
    </citation>
    <scope>NUCLEOTIDE SEQUENCE [LARGE SCALE GENOMIC DNA]</scope>
    <source>
        <strain evidence="2 3">UCR1854</strain>
    </source>
</reference>
<dbReference type="AlphaFoldDB" id="A0A430LNB0"/>
<protein>
    <submittedName>
        <fullName evidence="2">Uncharacterized protein</fullName>
    </submittedName>
</protein>
<accession>A0A430LNB0</accession>
<feature type="region of interest" description="Disordered" evidence="1">
    <location>
        <begin position="163"/>
        <end position="291"/>
    </location>
</feature>
<feature type="compositionally biased region" description="Low complexity" evidence="1">
    <location>
        <begin position="180"/>
        <end position="198"/>
    </location>
</feature>
<dbReference type="Proteomes" id="UP000287124">
    <property type="component" value="Unassembled WGS sequence"/>
</dbReference>
<evidence type="ECO:0000313" key="3">
    <source>
        <dbReference type="Proteomes" id="UP000287124"/>
    </source>
</evidence>
<keyword evidence="3" id="KW-1185">Reference proteome</keyword>
<gene>
    <name evidence="2" type="ORF">BHE90_008333</name>
</gene>